<dbReference type="Proteomes" id="UP000249829">
    <property type="component" value="Unassembled WGS sequence"/>
</dbReference>
<evidence type="ECO:0000313" key="2">
    <source>
        <dbReference type="Proteomes" id="UP000249829"/>
    </source>
</evidence>
<gene>
    <name evidence="1" type="ORF">BO99DRAFT_27091</name>
</gene>
<dbReference type="EMBL" id="KZ825216">
    <property type="protein sequence ID" value="PYI14260.1"/>
    <property type="molecule type" value="Genomic_DNA"/>
</dbReference>
<accession>A0A2V5HE84</accession>
<sequence>MIYQRILGQSFWLKWPEHNPLPPSNYLAGTRRNTYSASIRRWILLLFYPLCSLQQLCVNAGVRMFSFPPSLLLVCLQALENPGVRVHTLGSCGPKLLPYLPTSLRHRSKCQSPTDVSTSH</sequence>
<evidence type="ECO:0000313" key="1">
    <source>
        <dbReference type="EMBL" id="PYI14260.1"/>
    </source>
</evidence>
<reference evidence="1 2" key="1">
    <citation type="submission" date="2018-02" db="EMBL/GenBank/DDBJ databases">
        <title>The genomes of Aspergillus section Nigri reveals drivers in fungal speciation.</title>
        <authorList>
            <consortium name="DOE Joint Genome Institute"/>
            <person name="Vesth T.C."/>
            <person name="Nybo J."/>
            <person name="Theobald S."/>
            <person name="Brandl J."/>
            <person name="Frisvad J.C."/>
            <person name="Nielsen K.F."/>
            <person name="Lyhne E.K."/>
            <person name="Kogle M.E."/>
            <person name="Kuo A."/>
            <person name="Riley R."/>
            <person name="Clum A."/>
            <person name="Nolan M."/>
            <person name="Lipzen A."/>
            <person name="Salamov A."/>
            <person name="Henrissat B."/>
            <person name="Wiebenga A."/>
            <person name="De vries R.P."/>
            <person name="Grigoriev I.V."/>
            <person name="Mortensen U.H."/>
            <person name="Andersen M.R."/>
            <person name="Baker S.E."/>
        </authorList>
    </citation>
    <scope>NUCLEOTIDE SEQUENCE [LARGE SCALE GENOMIC DNA]</scope>
    <source>
        <strain evidence="1 2">CBS 115571</strain>
    </source>
</reference>
<proteinExistence type="predicted"/>
<organism evidence="1 2">
    <name type="scientific">Aspergillus violaceofuscus (strain CBS 115571)</name>
    <dbReference type="NCBI Taxonomy" id="1450538"/>
    <lineage>
        <taxon>Eukaryota</taxon>
        <taxon>Fungi</taxon>
        <taxon>Dikarya</taxon>
        <taxon>Ascomycota</taxon>
        <taxon>Pezizomycotina</taxon>
        <taxon>Eurotiomycetes</taxon>
        <taxon>Eurotiomycetidae</taxon>
        <taxon>Eurotiales</taxon>
        <taxon>Aspergillaceae</taxon>
        <taxon>Aspergillus</taxon>
    </lineage>
</organism>
<protein>
    <submittedName>
        <fullName evidence="1">Uncharacterized protein</fullName>
    </submittedName>
</protein>
<name>A0A2V5HE84_ASPV1</name>
<dbReference type="AlphaFoldDB" id="A0A2V5HE84"/>
<keyword evidence="2" id="KW-1185">Reference proteome</keyword>